<dbReference type="EMBL" id="CP147404">
    <property type="protein sequence ID" value="WXB92537.1"/>
    <property type="molecule type" value="Genomic_DNA"/>
</dbReference>
<proteinExistence type="predicted"/>
<evidence type="ECO:0000313" key="4">
    <source>
        <dbReference type="Proteomes" id="UP001387364"/>
    </source>
</evidence>
<protein>
    <submittedName>
        <fullName evidence="3">Methyltransferase domain-containing protein</fullName>
    </submittedName>
</protein>
<dbReference type="Pfam" id="PF13649">
    <property type="entry name" value="Methyltransf_25"/>
    <property type="match status" value="1"/>
</dbReference>
<evidence type="ECO:0000259" key="2">
    <source>
        <dbReference type="Pfam" id="PF13649"/>
    </source>
</evidence>
<accession>A0ABZ2N4M5</accession>
<dbReference type="RefSeq" id="WP_338751136.1">
    <property type="nucleotide sequence ID" value="NZ_CP147404.1"/>
</dbReference>
<organism evidence="3 4">
    <name type="scientific">Bacillus kandeliae</name>
    <dbReference type="NCBI Taxonomy" id="3129297"/>
    <lineage>
        <taxon>Bacteria</taxon>
        <taxon>Bacillati</taxon>
        <taxon>Bacillota</taxon>
        <taxon>Bacilli</taxon>
        <taxon>Bacillales</taxon>
        <taxon>Bacillaceae</taxon>
        <taxon>Bacillus</taxon>
    </lineage>
</organism>
<name>A0ABZ2N4M5_9BACI</name>
<evidence type="ECO:0000256" key="1">
    <source>
        <dbReference type="ARBA" id="ARBA00022679"/>
    </source>
</evidence>
<sequence>MDTTKEQVMNRFNEHAAVYDEQRKKLIPCFDDFYSIPISLIESGKKDPSVLDIGAGTGLFSAFLKEKFPQAQLTLIDLSEKMLEIAKKRFNHEEIRYVTADYTKYQFEEQTFDIIISSLSIHHLSDEEKRKLYQNVYKWLNPGGIFINADQVLGHTPFIDSLYKQDWQQKIAASGLTKQQLETAHERTKLDRMSTLQQQLDWLTESGFHDVDCVYKYFNFVVLFGRK</sequence>
<dbReference type="Gene3D" id="3.40.50.150">
    <property type="entry name" value="Vaccinia Virus protein VP39"/>
    <property type="match status" value="1"/>
</dbReference>
<keyword evidence="1" id="KW-0808">Transferase</keyword>
<dbReference type="PANTHER" id="PTHR43861">
    <property type="entry name" value="TRANS-ACONITATE 2-METHYLTRANSFERASE-RELATED"/>
    <property type="match status" value="1"/>
</dbReference>
<keyword evidence="3" id="KW-0489">Methyltransferase</keyword>
<dbReference type="Gene3D" id="6.10.140.280">
    <property type="match status" value="1"/>
</dbReference>
<reference evidence="3 4" key="1">
    <citation type="submission" date="2024-02" db="EMBL/GenBank/DDBJ databases">
        <title>Seven novel Bacillus-like species.</title>
        <authorList>
            <person name="Liu G."/>
        </authorList>
    </citation>
    <scope>NUCLEOTIDE SEQUENCE [LARGE SCALE GENOMIC DNA]</scope>
    <source>
        <strain evidence="3 4">FJAT-52991</strain>
    </source>
</reference>
<evidence type="ECO:0000313" key="3">
    <source>
        <dbReference type="EMBL" id="WXB92537.1"/>
    </source>
</evidence>
<feature type="domain" description="Methyltransferase" evidence="2">
    <location>
        <begin position="50"/>
        <end position="144"/>
    </location>
</feature>
<dbReference type="InterPro" id="IPR029063">
    <property type="entry name" value="SAM-dependent_MTases_sf"/>
</dbReference>
<dbReference type="CDD" id="cd02440">
    <property type="entry name" value="AdoMet_MTases"/>
    <property type="match status" value="1"/>
</dbReference>
<dbReference type="Proteomes" id="UP001387364">
    <property type="component" value="Chromosome"/>
</dbReference>
<gene>
    <name evidence="3" type="ORF">WDJ61_15090</name>
</gene>
<dbReference type="InterPro" id="IPR041698">
    <property type="entry name" value="Methyltransf_25"/>
</dbReference>
<dbReference type="PANTHER" id="PTHR43861:SF3">
    <property type="entry name" value="PUTATIVE (AFU_ORTHOLOGUE AFUA_2G14390)-RELATED"/>
    <property type="match status" value="1"/>
</dbReference>
<keyword evidence="4" id="KW-1185">Reference proteome</keyword>
<dbReference type="SUPFAM" id="SSF53335">
    <property type="entry name" value="S-adenosyl-L-methionine-dependent methyltransferases"/>
    <property type="match status" value="1"/>
</dbReference>
<dbReference type="GO" id="GO:0008168">
    <property type="term" value="F:methyltransferase activity"/>
    <property type="evidence" value="ECO:0007669"/>
    <property type="project" value="UniProtKB-KW"/>
</dbReference>
<dbReference type="GO" id="GO:0032259">
    <property type="term" value="P:methylation"/>
    <property type="evidence" value="ECO:0007669"/>
    <property type="project" value="UniProtKB-KW"/>
</dbReference>